<keyword evidence="9" id="KW-1185">Reference proteome</keyword>
<dbReference type="GO" id="GO:0042795">
    <property type="term" value="P:snRNA transcription by RNA polymerase II"/>
    <property type="evidence" value="ECO:0007669"/>
    <property type="project" value="TreeGrafter"/>
</dbReference>
<evidence type="ECO:0000256" key="3">
    <source>
        <dbReference type="ARBA" id="ARBA00023125"/>
    </source>
</evidence>
<dbReference type="InParanoid" id="F0YEA4"/>
<dbReference type="Proteomes" id="UP000002729">
    <property type="component" value="Unassembled WGS sequence"/>
</dbReference>
<feature type="domain" description="Myb-like" evidence="6">
    <location>
        <begin position="13"/>
        <end position="67"/>
    </location>
</feature>
<dbReference type="PROSITE" id="PS51294">
    <property type="entry name" value="HTH_MYB"/>
    <property type="match status" value="3"/>
</dbReference>
<dbReference type="FunFam" id="1.10.10.60:FF:000010">
    <property type="entry name" value="Transcriptional activator Myb isoform A"/>
    <property type="match status" value="1"/>
</dbReference>
<keyword evidence="1" id="KW-0677">Repeat</keyword>
<dbReference type="OMA" id="IINGPRW"/>
<keyword evidence="5" id="KW-0539">Nucleus</keyword>
<dbReference type="KEGG" id="aaf:AURANDRAFT_29109"/>
<dbReference type="RefSeq" id="XP_009038698.1">
    <property type="nucleotide sequence ID" value="XM_009040450.1"/>
</dbReference>
<dbReference type="GO" id="GO:0001006">
    <property type="term" value="F:RNA polymerase III type 3 promoter sequence-specific DNA binding"/>
    <property type="evidence" value="ECO:0007669"/>
    <property type="project" value="TreeGrafter"/>
</dbReference>
<evidence type="ECO:0000313" key="8">
    <source>
        <dbReference type="EMBL" id="EGB06520.1"/>
    </source>
</evidence>
<dbReference type="EMBL" id="GL833134">
    <property type="protein sequence ID" value="EGB06520.1"/>
    <property type="molecule type" value="Genomic_DNA"/>
</dbReference>
<dbReference type="GeneID" id="20220673"/>
<dbReference type="InterPro" id="IPR001005">
    <property type="entry name" value="SANT/Myb"/>
</dbReference>
<feature type="domain" description="HTH myb-type" evidence="7">
    <location>
        <begin position="120"/>
        <end position="172"/>
    </location>
</feature>
<dbReference type="eggNOG" id="KOG0048">
    <property type="taxonomic scope" value="Eukaryota"/>
</dbReference>
<keyword evidence="2" id="KW-0805">Transcription regulation</keyword>
<evidence type="ECO:0000313" key="9">
    <source>
        <dbReference type="Proteomes" id="UP000002729"/>
    </source>
</evidence>
<dbReference type="GO" id="GO:0000978">
    <property type="term" value="F:RNA polymerase II cis-regulatory region sequence-specific DNA binding"/>
    <property type="evidence" value="ECO:0007669"/>
    <property type="project" value="TreeGrafter"/>
</dbReference>
<dbReference type="InterPro" id="IPR009057">
    <property type="entry name" value="Homeodomain-like_sf"/>
</dbReference>
<feature type="domain" description="Myb-like" evidence="6">
    <location>
        <begin position="68"/>
        <end position="119"/>
    </location>
</feature>
<feature type="domain" description="HTH myb-type" evidence="7">
    <location>
        <begin position="13"/>
        <end position="71"/>
    </location>
</feature>
<feature type="domain" description="HTH myb-type" evidence="7">
    <location>
        <begin position="72"/>
        <end position="119"/>
    </location>
</feature>
<dbReference type="SMART" id="SM00717">
    <property type="entry name" value="SANT"/>
    <property type="match status" value="3"/>
</dbReference>
<name>F0YEA4_AURAN</name>
<feature type="domain" description="Myb-like" evidence="6">
    <location>
        <begin position="120"/>
        <end position="170"/>
    </location>
</feature>
<evidence type="ECO:0000256" key="2">
    <source>
        <dbReference type="ARBA" id="ARBA00023015"/>
    </source>
</evidence>
<feature type="non-terminal residue" evidence="8">
    <location>
        <position position="172"/>
    </location>
</feature>
<dbReference type="InterPro" id="IPR051575">
    <property type="entry name" value="Myb-like_DNA-bd"/>
</dbReference>
<dbReference type="GO" id="GO:0019185">
    <property type="term" value="C:snRNA-activating protein complex"/>
    <property type="evidence" value="ECO:0007669"/>
    <property type="project" value="TreeGrafter"/>
</dbReference>
<dbReference type="SUPFAM" id="SSF46689">
    <property type="entry name" value="Homeodomain-like"/>
    <property type="match status" value="2"/>
</dbReference>
<keyword evidence="3" id="KW-0238">DNA-binding</keyword>
<dbReference type="InterPro" id="IPR017930">
    <property type="entry name" value="Myb_dom"/>
</dbReference>
<dbReference type="AlphaFoldDB" id="F0YEA4"/>
<sequence>MDLEDDYGVGGDDDDLKRRRWTKREDEKLRAGVKAVGSGDWAAVCNTYLGGHGRSPEQCRHRWEHVLSEGLVKGAFTEDEDEIIVRAMKEGRQLTWMQIAARIPGRIGKQCRERWTNHLDPSLKKGGWTPEEDSIMAEAQTRWGNAWTKIAELLPGRAENAVKNRWNSAFRR</sequence>
<dbReference type="OrthoDB" id="2143914at2759"/>
<dbReference type="Gene3D" id="1.10.10.60">
    <property type="entry name" value="Homeodomain-like"/>
    <property type="match status" value="3"/>
</dbReference>
<evidence type="ECO:0000256" key="1">
    <source>
        <dbReference type="ARBA" id="ARBA00022737"/>
    </source>
</evidence>
<organism evidence="9">
    <name type="scientific">Aureococcus anophagefferens</name>
    <name type="common">Harmful bloom alga</name>
    <dbReference type="NCBI Taxonomy" id="44056"/>
    <lineage>
        <taxon>Eukaryota</taxon>
        <taxon>Sar</taxon>
        <taxon>Stramenopiles</taxon>
        <taxon>Ochrophyta</taxon>
        <taxon>Pelagophyceae</taxon>
        <taxon>Pelagomonadales</taxon>
        <taxon>Pelagomonadaceae</taxon>
        <taxon>Aureococcus</taxon>
    </lineage>
</organism>
<evidence type="ECO:0000259" key="6">
    <source>
        <dbReference type="PROSITE" id="PS50090"/>
    </source>
</evidence>
<dbReference type="PANTHER" id="PTHR46621:SF1">
    <property type="entry name" value="SNRNA-ACTIVATING PROTEIN COMPLEX SUBUNIT 4"/>
    <property type="match status" value="1"/>
</dbReference>
<dbReference type="GO" id="GO:0042796">
    <property type="term" value="P:snRNA transcription by RNA polymerase III"/>
    <property type="evidence" value="ECO:0007669"/>
    <property type="project" value="TreeGrafter"/>
</dbReference>
<keyword evidence="4" id="KW-0804">Transcription</keyword>
<evidence type="ECO:0000256" key="5">
    <source>
        <dbReference type="ARBA" id="ARBA00023242"/>
    </source>
</evidence>
<evidence type="ECO:0000256" key="4">
    <source>
        <dbReference type="ARBA" id="ARBA00023163"/>
    </source>
</evidence>
<gene>
    <name evidence="8" type="ORF">AURANDRAFT_29109</name>
</gene>
<accession>F0YEA4</accession>
<proteinExistence type="predicted"/>
<reference evidence="8 9" key="1">
    <citation type="journal article" date="2011" name="Proc. Natl. Acad. Sci. U.S.A.">
        <title>Niche of harmful alga Aureococcus anophagefferens revealed through ecogenomics.</title>
        <authorList>
            <person name="Gobler C.J."/>
            <person name="Berry D.L."/>
            <person name="Dyhrman S.T."/>
            <person name="Wilhelm S.W."/>
            <person name="Salamov A."/>
            <person name="Lobanov A.V."/>
            <person name="Zhang Y."/>
            <person name="Collier J.L."/>
            <person name="Wurch L.L."/>
            <person name="Kustka A.B."/>
            <person name="Dill B.D."/>
            <person name="Shah M."/>
            <person name="VerBerkmoes N.C."/>
            <person name="Kuo A."/>
            <person name="Terry A."/>
            <person name="Pangilinan J."/>
            <person name="Lindquist E.A."/>
            <person name="Lucas S."/>
            <person name="Paulsen I.T."/>
            <person name="Hattenrath-Lehmann T.K."/>
            <person name="Talmage S.C."/>
            <person name="Walker E.A."/>
            <person name="Koch F."/>
            <person name="Burson A.M."/>
            <person name="Marcoval M.A."/>
            <person name="Tang Y.Z."/>
            <person name="Lecleir G.R."/>
            <person name="Coyne K.J."/>
            <person name="Berg G.M."/>
            <person name="Bertrand E.M."/>
            <person name="Saito M.A."/>
            <person name="Gladyshev V.N."/>
            <person name="Grigoriev I.V."/>
        </authorList>
    </citation>
    <scope>NUCLEOTIDE SEQUENCE [LARGE SCALE GENOMIC DNA]</scope>
    <source>
        <strain evidence="9">CCMP 1984</strain>
    </source>
</reference>
<evidence type="ECO:0000259" key="7">
    <source>
        <dbReference type="PROSITE" id="PS51294"/>
    </source>
</evidence>
<dbReference type="PROSITE" id="PS50090">
    <property type="entry name" value="MYB_LIKE"/>
    <property type="match status" value="3"/>
</dbReference>
<dbReference type="CDD" id="cd00167">
    <property type="entry name" value="SANT"/>
    <property type="match status" value="3"/>
</dbReference>
<dbReference type="Pfam" id="PF00249">
    <property type="entry name" value="Myb_DNA-binding"/>
    <property type="match status" value="3"/>
</dbReference>
<dbReference type="PANTHER" id="PTHR46621">
    <property type="entry name" value="SNRNA-ACTIVATING PROTEIN COMPLEX SUBUNIT 4"/>
    <property type="match status" value="1"/>
</dbReference>
<protein>
    <submittedName>
        <fullName evidence="8">Uncharacterized protein</fullName>
    </submittedName>
</protein>